<dbReference type="Proteomes" id="UP001327560">
    <property type="component" value="Chromosome 1"/>
</dbReference>
<gene>
    <name evidence="3" type="ORF">Cni_G01660</name>
</gene>
<feature type="domain" description="RIN4 pathogenic type III effector avirulence factor Avr cleavage site" evidence="2">
    <location>
        <begin position="7"/>
        <end position="38"/>
    </location>
</feature>
<feature type="region of interest" description="Disordered" evidence="1">
    <location>
        <begin position="37"/>
        <end position="66"/>
    </location>
</feature>
<dbReference type="EMBL" id="CP136890">
    <property type="protein sequence ID" value="WOK92968.1"/>
    <property type="molecule type" value="Genomic_DNA"/>
</dbReference>
<dbReference type="AlphaFoldDB" id="A0AAQ3JPK5"/>
<accession>A0AAQ3JPK5</accession>
<evidence type="ECO:0000313" key="3">
    <source>
        <dbReference type="EMBL" id="WOK92968.1"/>
    </source>
</evidence>
<dbReference type="PANTHER" id="PTHR33159:SF87">
    <property type="entry name" value="OS09G0253000 PROTEIN"/>
    <property type="match status" value="1"/>
</dbReference>
<reference evidence="3 4" key="1">
    <citation type="submission" date="2023-10" db="EMBL/GenBank/DDBJ databases">
        <title>Chromosome-scale genome assembly provides insights into flower coloration mechanisms of Canna indica.</title>
        <authorList>
            <person name="Li C."/>
        </authorList>
    </citation>
    <scope>NUCLEOTIDE SEQUENCE [LARGE SCALE GENOMIC DNA]</scope>
    <source>
        <tissue evidence="3">Flower</tissue>
    </source>
</reference>
<feature type="compositionally biased region" description="Basic and acidic residues" evidence="1">
    <location>
        <begin position="49"/>
        <end position="58"/>
    </location>
</feature>
<organism evidence="3 4">
    <name type="scientific">Canna indica</name>
    <name type="common">Indian-shot</name>
    <dbReference type="NCBI Taxonomy" id="4628"/>
    <lineage>
        <taxon>Eukaryota</taxon>
        <taxon>Viridiplantae</taxon>
        <taxon>Streptophyta</taxon>
        <taxon>Embryophyta</taxon>
        <taxon>Tracheophyta</taxon>
        <taxon>Spermatophyta</taxon>
        <taxon>Magnoliopsida</taxon>
        <taxon>Liliopsida</taxon>
        <taxon>Zingiberales</taxon>
        <taxon>Cannaceae</taxon>
        <taxon>Canna</taxon>
    </lineage>
</organism>
<dbReference type="InterPro" id="IPR040387">
    <property type="entry name" value="RIN4/NOI4"/>
</dbReference>
<protein>
    <submittedName>
        <fullName evidence="3">Protein NOI4 isoform X5</fullName>
    </submittedName>
</protein>
<keyword evidence="4" id="KW-1185">Reference proteome</keyword>
<dbReference type="Pfam" id="PF05627">
    <property type="entry name" value="AvrRpt-cleavage"/>
    <property type="match status" value="1"/>
</dbReference>
<name>A0AAQ3JPK5_9LILI</name>
<evidence type="ECO:0000259" key="2">
    <source>
        <dbReference type="Pfam" id="PF05627"/>
    </source>
</evidence>
<sequence>MSFQQDKSQPLPRFGQWDVDNQASAEEFSMIFDKARDDLKPSGSAHDTGAPRKEEATAFKRGPFAPKPTGLVVCSKKKPSSAHHSADCYVKA</sequence>
<dbReference type="InterPro" id="IPR008700">
    <property type="entry name" value="TypeIII_avirulence_cleave"/>
</dbReference>
<evidence type="ECO:0000256" key="1">
    <source>
        <dbReference type="SAM" id="MobiDB-lite"/>
    </source>
</evidence>
<dbReference type="PANTHER" id="PTHR33159">
    <property type="entry name" value="RPM1-INTERACTING PROTEIN 4 (RIN4) FAMILY PROTEIN"/>
    <property type="match status" value="1"/>
</dbReference>
<proteinExistence type="predicted"/>
<evidence type="ECO:0000313" key="4">
    <source>
        <dbReference type="Proteomes" id="UP001327560"/>
    </source>
</evidence>